<proteinExistence type="predicted"/>
<organism evidence="1 2">
    <name type="scientific">Pyropia yezoensis</name>
    <name type="common">Susabi-nori</name>
    <name type="synonym">Porphyra yezoensis</name>
    <dbReference type="NCBI Taxonomy" id="2788"/>
    <lineage>
        <taxon>Eukaryota</taxon>
        <taxon>Rhodophyta</taxon>
        <taxon>Bangiophyceae</taxon>
        <taxon>Bangiales</taxon>
        <taxon>Bangiaceae</taxon>
        <taxon>Pyropia</taxon>
    </lineage>
</organism>
<evidence type="ECO:0000313" key="1">
    <source>
        <dbReference type="EMBL" id="KAK1862444.1"/>
    </source>
</evidence>
<accession>A0ACC3BWM5</accession>
<protein>
    <submittedName>
        <fullName evidence="1">Uncharacterized protein</fullName>
    </submittedName>
</protein>
<reference evidence="1" key="1">
    <citation type="submission" date="2019-11" db="EMBL/GenBank/DDBJ databases">
        <title>Nori genome reveals adaptations in red seaweeds to the harsh intertidal environment.</title>
        <authorList>
            <person name="Wang D."/>
            <person name="Mao Y."/>
        </authorList>
    </citation>
    <scope>NUCLEOTIDE SEQUENCE</scope>
    <source>
        <tissue evidence="1">Gametophyte</tissue>
    </source>
</reference>
<evidence type="ECO:0000313" key="2">
    <source>
        <dbReference type="Proteomes" id="UP000798662"/>
    </source>
</evidence>
<dbReference type="Proteomes" id="UP000798662">
    <property type="component" value="Chromosome 1"/>
</dbReference>
<comment type="caution">
    <text evidence="1">The sequence shown here is derived from an EMBL/GenBank/DDBJ whole genome shotgun (WGS) entry which is preliminary data.</text>
</comment>
<sequence length="507" mass="51278">MSAAAPPGGYAGLFSASRRLNTIGRASVTALTVRLPGGLRAPTADAADVIYRLVVVDENPFGAVDALVDVCPAFFDAVRRGRRFLRRAPRLRAVTLCGGDRGGSRQGAVGMAVLYGAMLMPAVRELRLDTFSASAAVVGALGRAPLTAAALRSLHLRDIPTRAWALVVAPLLAHHGGTLRELSLGGAAPMGLPHGTAVATALAAPDGGMPALRALTLTHIVFAAPDAAAVAAACPALTGLSVGGAVGAHAAAALDADALPGLARLSWIPAAAASLGDDLTPLFAGRSLDAATVGRRAVAWATPRISSPLLSALTAAAALPVELDLRTAGACSAAALRQLVGASASVARVQRLRVALDRDAIEAGGLPALGRLPALTALSILVTRGQPDFAAFPVGGLTHLGVAPWPGDRPRLPIVGLLHALASSPSASTLRSLDLAGGPLDEAGPAAELLGGLSRLRRLSYAVLTPADVLTWTAADAAVATATMVGWMRERLPRVAVVVTPPLHWAG</sequence>
<dbReference type="EMBL" id="CM020618">
    <property type="protein sequence ID" value="KAK1862444.1"/>
    <property type="molecule type" value="Genomic_DNA"/>
</dbReference>
<keyword evidence="2" id="KW-1185">Reference proteome</keyword>
<gene>
    <name evidence="1" type="ORF">I4F81_005018</name>
</gene>
<name>A0ACC3BWM5_PYRYE</name>